<dbReference type="Proteomes" id="UP000279236">
    <property type="component" value="Unassembled WGS sequence"/>
</dbReference>
<comment type="caution">
    <text evidence="1">The sequence shown here is derived from an EMBL/GenBank/DDBJ whole genome shotgun (WGS) entry which is preliminary data.</text>
</comment>
<dbReference type="EMBL" id="RSCE01000006">
    <property type="protein sequence ID" value="RSH81664.1"/>
    <property type="molecule type" value="Genomic_DNA"/>
</dbReference>
<dbReference type="GeneID" id="39592387"/>
<name>A0A427XS45_9TREE</name>
<evidence type="ECO:0000313" key="2">
    <source>
        <dbReference type="Proteomes" id="UP000279236"/>
    </source>
</evidence>
<keyword evidence="2" id="KW-1185">Reference proteome</keyword>
<gene>
    <name evidence="1" type="ORF">EHS24_007844</name>
</gene>
<reference evidence="1 2" key="1">
    <citation type="submission" date="2018-11" db="EMBL/GenBank/DDBJ databases">
        <title>Genome sequence of Apiotrichum porosum DSM 27194.</title>
        <authorList>
            <person name="Aliyu H."/>
            <person name="Gorte O."/>
            <person name="Ochsenreither K."/>
        </authorList>
    </citation>
    <scope>NUCLEOTIDE SEQUENCE [LARGE SCALE GENOMIC DNA]</scope>
    <source>
        <strain evidence="1 2">DSM 27194</strain>
    </source>
</reference>
<evidence type="ECO:0000313" key="1">
    <source>
        <dbReference type="EMBL" id="RSH81664.1"/>
    </source>
</evidence>
<accession>A0A427XS45</accession>
<protein>
    <submittedName>
        <fullName evidence="1">Uncharacterized protein</fullName>
    </submittedName>
</protein>
<dbReference type="RefSeq" id="XP_028476119.1">
    <property type="nucleotide sequence ID" value="XM_028623186.1"/>
</dbReference>
<sequence>MTTPAPPAPTLPALDHASFPHIFDAIIKHASCSDLGTMRCTSTHVQKLAELELGARIRHLALGNSDDLHSTMAIPHSFTLHCSTGCRGPCRQDRYPLPPRNSSLSKRLVHQVRTVDVNPRTTTASIEQLSNDLSCAEIELEIVRLSLGHSPRHSLSHEVLLPLVAKTYILFVIACGAKGIPIQPWPLLPVGVRKVVICVQFPVGRRWMWHRGTLFVNLPLPFTVKEVVVIFRPRSAYVEDNQAAVSTEITLGDLVNNLVTAMSDNTPTVSYTLVGVHNVPPSALGLLGPSPKGLGYASSLIARVAENKEMWGHAASEIDKATSMIRFCTSEEYRAEVGDKQFMIETTS</sequence>
<proteinExistence type="predicted"/>
<organism evidence="1 2">
    <name type="scientific">Apiotrichum porosum</name>
    <dbReference type="NCBI Taxonomy" id="105984"/>
    <lineage>
        <taxon>Eukaryota</taxon>
        <taxon>Fungi</taxon>
        <taxon>Dikarya</taxon>
        <taxon>Basidiomycota</taxon>
        <taxon>Agaricomycotina</taxon>
        <taxon>Tremellomycetes</taxon>
        <taxon>Trichosporonales</taxon>
        <taxon>Trichosporonaceae</taxon>
        <taxon>Apiotrichum</taxon>
    </lineage>
</organism>
<dbReference type="AlphaFoldDB" id="A0A427XS45"/>